<reference evidence="2 3" key="1">
    <citation type="submission" date="2018-07" db="EMBL/GenBank/DDBJ databases">
        <title>Modular assembly of carbohydrate-degrading microbial communities in the ocean.</title>
        <authorList>
            <person name="Enke T.N."/>
            <person name="Datta M.S."/>
            <person name="Schwartzman J.A."/>
            <person name="Cermak N."/>
            <person name="Schmitz D.A."/>
            <person name="Barrere J."/>
            <person name="Cordero O.X."/>
        </authorList>
    </citation>
    <scope>NUCLEOTIDE SEQUENCE [LARGE SCALE GENOMIC DNA]</scope>
    <source>
        <strain evidence="2 3">C3M10</strain>
    </source>
</reference>
<proteinExistence type="predicted"/>
<feature type="chain" id="PRO_5016810254" evidence="1">
    <location>
        <begin position="21"/>
        <end position="101"/>
    </location>
</feature>
<organism evidence="2 3">
    <name type="scientific">Phaeobacter gallaeciensis</name>
    <dbReference type="NCBI Taxonomy" id="60890"/>
    <lineage>
        <taxon>Bacteria</taxon>
        <taxon>Pseudomonadati</taxon>
        <taxon>Pseudomonadota</taxon>
        <taxon>Alphaproteobacteria</taxon>
        <taxon>Rhodobacterales</taxon>
        <taxon>Roseobacteraceae</taxon>
        <taxon>Phaeobacter</taxon>
    </lineage>
</organism>
<sequence>MIRLTCLATAAVLMAAPTFAAESKKQSCEYQSQVVAAIQKARIDRVKEREVPAAIAATNPSWPDNYNAAIPLMAPWVYDQKMKVVRNEDMAAAWLELCLQQ</sequence>
<gene>
    <name evidence="2" type="ORF">DS909_22485</name>
</gene>
<feature type="signal peptide" evidence="1">
    <location>
        <begin position="1"/>
        <end position="20"/>
    </location>
</feature>
<dbReference type="Proteomes" id="UP000252706">
    <property type="component" value="Unassembled WGS sequence"/>
</dbReference>
<evidence type="ECO:0000313" key="2">
    <source>
        <dbReference type="EMBL" id="RBW49700.1"/>
    </source>
</evidence>
<protein>
    <submittedName>
        <fullName evidence="2">Uncharacterized protein</fullName>
    </submittedName>
</protein>
<dbReference type="OrthoDB" id="7726473at2"/>
<name>A0A366WIR1_9RHOB</name>
<keyword evidence="1" id="KW-0732">Signal</keyword>
<accession>A0A366WIR1</accession>
<dbReference type="AlphaFoldDB" id="A0A366WIR1"/>
<comment type="caution">
    <text evidence="2">The sequence shown here is derived from an EMBL/GenBank/DDBJ whole genome shotgun (WGS) entry which is preliminary data.</text>
</comment>
<dbReference type="EMBL" id="QOCE01000053">
    <property type="protein sequence ID" value="RBW49700.1"/>
    <property type="molecule type" value="Genomic_DNA"/>
</dbReference>
<evidence type="ECO:0000313" key="3">
    <source>
        <dbReference type="Proteomes" id="UP000252706"/>
    </source>
</evidence>
<evidence type="ECO:0000256" key="1">
    <source>
        <dbReference type="SAM" id="SignalP"/>
    </source>
</evidence>